<proteinExistence type="predicted"/>
<dbReference type="InterPro" id="IPR039872">
    <property type="entry name" value="KIAA0513"/>
</dbReference>
<dbReference type="STRING" id="102285.A0A0R3TGS0"/>
<dbReference type="PANTHER" id="PTHR13663">
    <property type="entry name" value="SIMILAR TO RIKEN CDNA 6430548M08"/>
    <property type="match status" value="1"/>
</dbReference>
<dbReference type="AlphaFoldDB" id="A0A0R3TGS0"/>
<organism evidence="1">
    <name type="scientific">Rodentolepis nana</name>
    <name type="common">Dwarf tapeworm</name>
    <name type="synonym">Hymenolepis nana</name>
    <dbReference type="NCBI Taxonomy" id="102285"/>
    <lineage>
        <taxon>Eukaryota</taxon>
        <taxon>Metazoa</taxon>
        <taxon>Spiralia</taxon>
        <taxon>Lophotrochozoa</taxon>
        <taxon>Platyhelminthes</taxon>
        <taxon>Cestoda</taxon>
        <taxon>Eucestoda</taxon>
        <taxon>Cyclophyllidea</taxon>
        <taxon>Hymenolepididae</taxon>
        <taxon>Rodentolepis</taxon>
    </lineage>
</organism>
<dbReference type="WBParaSite" id="HNAJ_0000626101-mRNA-1">
    <property type="protein sequence ID" value="HNAJ_0000626101-mRNA-1"/>
    <property type="gene ID" value="HNAJ_0000626101"/>
</dbReference>
<accession>A0A0R3TGS0</accession>
<evidence type="ECO:0000313" key="1">
    <source>
        <dbReference type="WBParaSite" id="HNAJ_0000626101-mRNA-1"/>
    </source>
</evidence>
<dbReference type="PANTHER" id="PTHR13663:SF2">
    <property type="entry name" value="SIMILAR TO RIKEN CDNA 6430548M08"/>
    <property type="match status" value="1"/>
</dbReference>
<reference evidence="1" key="1">
    <citation type="submission" date="2017-02" db="UniProtKB">
        <authorList>
            <consortium name="WormBaseParasite"/>
        </authorList>
    </citation>
    <scope>IDENTIFICATION</scope>
</reference>
<sequence>LTYLYEGLKDQAIWQSTRFWNAAIFIALQEERYCRQVISSKFAWRMYSFGLSKDACLDFLRKQVEDTSLSKGETFI</sequence>
<name>A0A0R3TGS0_RODNA</name>
<protein>
    <submittedName>
        <fullName evidence="1">Alpha,alpha-trehalose glucohydrolase</fullName>
    </submittedName>
</protein>